<dbReference type="EMBL" id="FNPV01000010">
    <property type="protein sequence ID" value="SDZ15037.1"/>
    <property type="molecule type" value="Genomic_DNA"/>
</dbReference>
<reference evidence="1 2" key="1">
    <citation type="submission" date="2016-10" db="EMBL/GenBank/DDBJ databases">
        <authorList>
            <person name="de Groot N.N."/>
        </authorList>
    </citation>
    <scope>NUCLEOTIDE SEQUENCE [LARGE SCALE GENOMIC DNA]</scope>
    <source>
        <strain evidence="1 2">APO</strain>
    </source>
</reference>
<evidence type="ECO:0000313" key="2">
    <source>
        <dbReference type="Proteomes" id="UP000199230"/>
    </source>
</evidence>
<gene>
    <name evidence="1" type="ORF">SAMN05192546_11021</name>
</gene>
<sequence>MIIDAHAHACGEYYDHDSIIRVLDENMTDRVVLCPGEINSRKSYGLPMISERFPQKDIMFAVNRIIGFVTKMTGAAKHIDEQNAYVYELSQMSSGRIIQSYWINPLDRNCLSKLEETIRLMALS</sequence>
<name>A0A1H3QNT7_9FIRM</name>
<dbReference type="STRING" id="159292.SAMN05192546_11021"/>
<dbReference type="Gene3D" id="3.20.20.140">
    <property type="entry name" value="Metal-dependent hydrolases"/>
    <property type="match status" value="1"/>
</dbReference>
<organism evidence="1 2">
    <name type="scientific">Tindallia californiensis</name>
    <dbReference type="NCBI Taxonomy" id="159292"/>
    <lineage>
        <taxon>Bacteria</taxon>
        <taxon>Bacillati</taxon>
        <taxon>Bacillota</taxon>
        <taxon>Clostridia</taxon>
        <taxon>Peptostreptococcales</taxon>
        <taxon>Tindalliaceae</taxon>
        <taxon>Tindallia</taxon>
    </lineage>
</organism>
<protein>
    <recommendedName>
        <fullName evidence="3">Amidohydrolase</fullName>
    </recommendedName>
</protein>
<dbReference type="Proteomes" id="UP000199230">
    <property type="component" value="Unassembled WGS sequence"/>
</dbReference>
<evidence type="ECO:0008006" key="3">
    <source>
        <dbReference type="Google" id="ProtNLM"/>
    </source>
</evidence>
<keyword evidence="2" id="KW-1185">Reference proteome</keyword>
<accession>A0A1H3QNT7</accession>
<evidence type="ECO:0000313" key="1">
    <source>
        <dbReference type="EMBL" id="SDZ15037.1"/>
    </source>
</evidence>
<proteinExistence type="predicted"/>
<dbReference type="AlphaFoldDB" id="A0A1H3QNT7"/>